<reference evidence="1 2" key="1">
    <citation type="submission" date="2023-04" db="EMBL/GenBank/DDBJ databases">
        <title>Forest soil microbial communities from Buena Vista Peninsula, Colon Province, Panama.</title>
        <authorList>
            <person name="Bouskill N."/>
        </authorList>
    </citation>
    <scope>NUCLEOTIDE SEQUENCE [LARGE SCALE GENOMIC DNA]</scope>
    <source>
        <strain evidence="1 2">CFH S0262</strain>
    </source>
</reference>
<name>A0ABT6MGW2_9NOCA</name>
<evidence type="ECO:0000313" key="1">
    <source>
        <dbReference type="EMBL" id="MDH6283115.1"/>
    </source>
</evidence>
<organism evidence="1 2">
    <name type="scientific">Prescottella agglutinans</name>
    <dbReference type="NCBI Taxonomy" id="1644129"/>
    <lineage>
        <taxon>Bacteria</taxon>
        <taxon>Bacillati</taxon>
        <taxon>Actinomycetota</taxon>
        <taxon>Actinomycetes</taxon>
        <taxon>Mycobacteriales</taxon>
        <taxon>Nocardiaceae</taxon>
        <taxon>Prescottella</taxon>
    </lineage>
</organism>
<dbReference type="Proteomes" id="UP001160334">
    <property type="component" value="Unassembled WGS sequence"/>
</dbReference>
<accession>A0ABT6MGW2</accession>
<evidence type="ECO:0000313" key="2">
    <source>
        <dbReference type="Proteomes" id="UP001160334"/>
    </source>
</evidence>
<comment type="caution">
    <text evidence="1">The sequence shown here is derived from an EMBL/GenBank/DDBJ whole genome shotgun (WGS) entry which is preliminary data.</text>
</comment>
<proteinExistence type="predicted"/>
<dbReference type="EMBL" id="JARXVC010000012">
    <property type="protein sequence ID" value="MDH6283115.1"/>
    <property type="molecule type" value="Genomic_DNA"/>
</dbReference>
<keyword evidence="2" id="KW-1185">Reference proteome</keyword>
<sequence length="56" mass="6398">MSALTEDTMQLEPVILTAREATAARRQAEDLLHRKLPVSDYERNLYVEEGLEPPTE</sequence>
<dbReference type="RefSeq" id="WP_280762381.1">
    <property type="nucleotide sequence ID" value="NZ_JARXVC010000012.1"/>
</dbReference>
<protein>
    <submittedName>
        <fullName evidence="1">Uncharacterized protein</fullName>
    </submittedName>
</protein>
<gene>
    <name evidence="1" type="ORF">M2280_004358</name>
</gene>